<dbReference type="EMBL" id="BORP01000008">
    <property type="protein sequence ID" value="GIO28595.1"/>
    <property type="molecule type" value="Genomic_DNA"/>
</dbReference>
<dbReference type="RefSeq" id="WP_212922057.1">
    <property type="nucleotide sequence ID" value="NZ_BORP01000008.1"/>
</dbReference>
<evidence type="ECO:0000259" key="1">
    <source>
        <dbReference type="Pfam" id="PF01636"/>
    </source>
</evidence>
<dbReference type="PANTHER" id="PTHR21310">
    <property type="entry name" value="AMINOGLYCOSIDE PHOSPHOTRANSFERASE-RELATED-RELATED"/>
    <property type="match status" value="1"/>
</dbReference>
<reference evidence="2" key="1">
    <citation type="submission" date="2021-03" db="EMBL/GenBank/DDBJ databases">
        <title>Antimicrobial resistance genes in bacteria isolated from Japanese honey, and their potential for conferring macrolide and lincosamide resistance in the American foulbrood pathogen Paenibacillus larvae.</title>
        <authorList>
            <person name="Okamoto M."/>
            <person name="Kumagai M."/>
            <person name="Kanamori H."/>
            <person name="Takamatsu D."/>
        </authorList>
    </citation>
    <scope>NUCLEOTIDE SEQUENCE</scope>
    <source>
        <strain evidence="2">J43TS3</strain>
    </source>
</reference>
<evidence type="ECO:0000313" key="3">
    <source>
        <dbReference type="Proteomes" id="UP000676917"/>
    </source>
</evidence>
<proteinExistence type="predicted"/>
<gene>
    <name evidence="2" type="ORF">J43TS3_32060</name>
</gene>
<protein>
    <submittedName>
        <fullName evidence="2">Aminoglycoside phosphotransferase</fullName>
    </submittedName>
</protein>
<dbReference type="InterPro" id="IPR051678">
    <property type="entry name" value="AGP_Transferase"/>
</dbReference>
<keyword evidence="3" id="KW-1185">Reference proteome</keyword>
<dbReference type="InterPro" id="IPR011009">
    <property type="entry name" value="Kinase-like_dom_sf"/>
</dbReference>
<dbReference type="AlphaFoldDB" id="A0A919XDF7"/>
<dbReference type="Proteomes" id="UP000676917">
    <property type="component" value="Unassembled WGS sequence"/>
</dbReference>
<organism evidence="2 3">
    <name type="scientific">Ornithinibacillus bavariensis</name>
    <dbReference type="NCBI Taxonomy" id="545502"/>
    <lineage>
        <taxon>Bacteria</taxon>
        <taxon>Bacillati</taxon>
        <taxon>Bacillota</taxon>
        <taxon>Bacilli</taxon>
        <taxon>Bacillales</taxon>
        <taxon>Bacillaceae</taxon>
        <taxon>Ornithinibacillus</taxon>
    </lineage>
</organism>
<evidence type="ECO:0000313" key="2">
    <source>
        <dbReference type="EMBL" id="GIO28595.1"/>
    </source>
</evidence>
<dbReference type="SUPFAM" id="SSF56112">
    <property type="entry name" value="Protein kinase-like (PK-like)"/>
    <property type="match status" value="1"/>
</dbReference>
<comment type="caution">
    <text evidence="2">The sequence shown here is derived from an EMBL/GenBank/DDBJ whole genome shotgun (WGS) entry which is preliminary data.</text>
</comment>
<dbReference type="Pfam" id="PF01636">
    <property type="entry name" value="APH"/>
    <property type="match status" value="1"/>
</dbReference>
<dbReference type="Gene3D" id="3.90.1200.10">
    <property type="match status" value="1"/>
</dbReference>
<name>A0A919XDF7_9BACI</name>
<sequence length="248" mass="28532">MILGIPIAHGNTAKIYHHDNQIIKVFHEHLPKEEARHEAIKQEFAYTSGLPVPRVVDITEVQGRQAIIMEQIQGKTLGELLLKNRDDVEYYLTLSVDVQQKIHQIEAVSFTPMKAKLKSKILSAQRLTDKQKQKLLDQLDQMAFDNKLCHGDFHLFNLILSGEKVYIIDWVDSSSGNRCADVCRTYLLYTLHFNEIAEHYLTLYCEKSGLTRNEVLEWEPIIAGARMAEIVPTENPDSLLEIIRRHTD</sequence>
<dbReference type="InterPro" id="IPR002575">
    <property type="entry name" value="Aminoglycoside_PTrfase"/>
</dbReference>
<accession>A0A919XDF7</accession>
<feature type="domain" description="Aminoglycoside phosphotransferase" evidence="1">
    <location>
        <begin position="7"/>
        <end position="205"/>
    </location>
</feature>